<dbReference type="OrthoDB" id="9782842at2"/>
<protein>
    <recommendedName>
        <fullName evidence="2">Anti-sigma-W factor RsiW</fullName>
    </recommendedName>
</protein>
<keyword evidence="3" id="KW-1133">Transmembrane helix</keyword>
<gene>
    <name evidence="5" type="ORF">CSTERTH_04565</name>
</gene>
<accession>A0A1B1YC71</accession>
<evidence type="ECO:0000313" key="5">
    <source>
        <dbReference type="EMBL" id="ANW98363.1"/>
    </source>
</evidence>
<organism evidence="5 6">
    <name type="scientific">Thermoclostridium stercorarium subsp. thermolacticum DSM 2910</name>
    <dbReference type="NCBI Taxonomy" id="1121336"/>
    <lineage>
        <taxon>Bacteria</taxon>
        <taxon>Bacillati</taxon>
        <taxon>Bacillota</taxon>
        <taxon>Clostridia</taxon>
        <taxon>Eubacteriales</taxon>
        <taxon>Oscillospiraceae</taxon>
        <taxon>Thermoclostridium</taxon>
    </lineage>
</organism>
<keyword evidence="3" id="KW-0472">Membrane</keyword>
<dbReference type="Proteomes" id="UP000092971">
    <property type="component" value="Chromosome"/>
</dbReference>
<evidence type="ECO:0000259" key="4">
    <source>
        <dbReference type="Pfam" id="PF13490"/>
    </source>
</evidence>
<dbReference type="InterPro" id="IPR027383">
    <property type="entry name" value="Znf_put"/>
</dbReference>
<dbReference type="EMBL" id="CP014672">
    <property type="protein sequence ID" value="ANW98363.1"/>
    <property type="molecule type" value="Genomic_DNA"/>
</dbReference>
<sequence>MNRCEYCKENLSAYLDGEMPENERNNLEEHHRECASCSRELEILRAIVTACGELEEELPDGFDSSLRVRLEEARKEILAERDKKVKVKLFSQIAAGFLIVITLGVAVRFGFFSDKSMPEQNTESEIAPMAAGPTSVEFLVPESSEDTSVSVGVNSAEKTGSDSAKKQDFAYNKSMKVQNDAAEGDQEPKDGKVALQFNESVVKPKTEEYDYDTEIVIVVDDIDKAIKSIMEIDEKIGMSRENNSAYLMDSINACRGNRPNGYVELKLVYSSEEAQRSFVEEMKSTFSDIQVESAPPDSKAKDETECIKIIIEKKK</sequence>
<dbReference type="Pfam" id="PF13490">
    <property type="entry name" value="zf-HC2"/>
    <property type="match status" value="1"/>
</dbReference>
<dbReference type="Gene3D" id="1.10.10.1320">
    <property type="entry name" value="Anti-sigma factor, zinc-finger domain"/>
    <property type="match status" value="1"/>
</dbReference>
<comment type="similarity">
    <text evidence="1">Belongs to the zinc-associated anti-sigma factor (ZAS) superfamily. Anti-sigma-W factor family.</text>
</comment>
<reference evidence="5 6" key="1">
    <citation type="submission" date="2016-02" db="EMBL/GenBank/DDBJ databases">
        <title>Comparison of Clostridium stercorarium subspecies using comparative genomics and transcriptomics.</title>
        <authorList>
            <person name="Schellenberg J."/>
            <person name="Thallinger G."/>
            <person name="Levin D.B."/>
            <person name="Zhang X."/>
            <person name="Alvare G."/>
            <person name="Fristensky B."/>
            <person name="Sparling R."/>
        </authorList>
    </citation>
    <scope>NUCLEOTIDE SEQUENCE [LARGE SCALE GENOMIC DNA]</scope>
    <source>
        <strain evidence="5 6">DSM 2910</strain>
    </source>
</reference>
<evidence type="ECO:0000313" key="6">
    <source>
        <dbReference type="Proteomes" id="UP000092971"/>
    </source>
</evidence>
<keyword evidence="3" id="KW-0812">Transmembrane</keyword>
<name>A0A1B1YC71_THEST</name>
<evidence type="ECO:0000256" key="3">
    <source>
        <dbReference type="SAM" id="Phobius"/>
    </source>
</evidence>
<dbReference type="AlphaFoldDB" id="A0A1B1YC71"/>
<feature type="transmembrane region" description="Helical" evidence="3">
    <location>
        <begin position="89"/>
        <end position="111"/>
    </location>
</feature>
<dbReference type="InterPro" id="IPR041916">
    <property type="entry name" value="Anti_sigma_zinc_sf"/>
</dbReference>
<evidence type="ECO:0000256" key="2">
    <source>
        <dbReference type="ARBA" id="ARBA00024438"/>
    </source>
</evidence>
<dbReference type="RefSeq" id="WP_015358652.1">
    <property type="nucleotide sequence ID" value="NZ_CP014672.1"/>
</dbReference>
<proteinExistence type="inferred from homology"/>
<feature type="domain" description="Putative zinc-finger" evidence="4">
    <location>
        <begin position="7"/>
        <end position="37"/>
    </location>
</feature>
<evidence type="ECO:0000256" key="1">
    <source>
        <dbReference type="ARBA" id="ARBA00024353"/>
    </source>
</evidence>